<evidence type="ECO:0000256" key="2">
    <source>
        <dbReference type="ARBA" id="ARBA00022679"/>
    </source>
</evidence>
<dbReference type="PANTHER" id="PTHR12215:SF15">
    <property type="entry name" value="4'-PHOSPHOPANTETHEINYL TRANSFERASE SUPERFAMILY-RELATED"/>
    <property type="match status" value="1"/>
</dbReference>
<comment type="caution">
    <text evidence="4">The sequence shown here is derived from an EMBL/GenBank/DDBJ whole genome shotgun (WGS) entry which is preliminary data.</text>
</comment>
<reference evidence="4 5" key="1">
    <citation type="submission" date="2024-09" db="EMBL/GenBank/DDBJ databases">
        <title>Chromosome-scale assembly of Riccia fluitans.</title>
        <authorList>
            <person name="Paukszto L."/>
            <person name="Sawicki J."/>
            <person name="Karawczyk K."/>
            <person name="Piernik-Szablinska J."/>
            <person name="Szczecinska M."/>
            <person name="Mazdziarz M."/>
        </authorList>
    </citation>
    <scope>NUCLEOTIDE SEQUENCE [LARGE SCALE GENOMIC DNA]</scope>
    <source>
        <strain evidence="4">Rf_01</strain>
        <tissue evidence="4">Aerial parts of the thallus</tissue>
    </source>
</reference>
<evidence type="ECO:0000259" key="3">
    <source>
        <dbReference type="Pfam" id="PF01648"/>
    </source>
</evidence>
<dbReference type="Gene3D" id="3.90.470.20">
    <property type="entry name" value="4'-phosphopantetheinyl transferase domain"/>
    <property type="match status" value="1"/>
</dbReference>
<dbReference type="InterPro" id="IPR008278">
    <property type="entry name" value="4-PPantetheinyl_Trfase_dom"/>
</dbReference>
<protein>
    <recommendedName>
        <fullName evidence="1">holo-[acyl-carrier-protein] synthase</fullName>
        <ecNumber evidence="1">2.7.8.7</ecNumber>
    </recommendedName>
</protein>
<proteinExistence type="predicted"/>
<dbReference type="AlphaFoldDB" id="A0ABD1YQU8"/>
<dbReference type="InterPro" id="IPR037143">
    <property type="entry name" value="4-PPantetheinyl_Trfase_dom_sf"/>
</dbReference>
<evidence type="ECO:0000313" key="4">
    <source>
        <dbReference type="EMBL" id="KAL2632948.1"/>
    </source>
</evidence>
<name>A0ABD1YQU8_9MARC</name>
<evidence type="ECO:0000256" key="1">
    <source>
        <dbReference type="ARBA" id="ARBA00013172"/>
    </source>
</evidence>
<dbReference type="EMBL" id="JBHFFA010000003">
    <property type="protein sequence ID" value="KAL2632948.1"/>
    <property type="molecule type" value="Genomic_DNA"/>
</dbReference>
<accession>A0ABD1YQU8</accession>
<gene>
    <name evidence="4" type="ORF">R1flu_004427</name>
</gene>
<organism evidence="4 5">
    <name type="scientific">Riccia fluitans</name>
    <dbReference type="NCBI Taxonomy" id="41844"/>
    <lineage>
        <taxon>Eukaryota</taxon>
        <taxon>Viridiplantae</taxon>
        <taxon>Streptophyta</taxon>
        <taxon>Embryophyta</taxon>
        <taxon>Marchantiophyta</taxon>
        <taxon>Marchantiopsida</taxon>
        <taxon>Marchantiidae</taxon>
        <taxon>Marchantiales</taxon>
        <taxon>Ricciaceae</taxon>
        <taxon>Riccia</taxon>
    </lineage>
</organism>
<keyword evidence="2" id="KW-0808">Transferase</keyword>
<dbReference type="GO" id="GO:0008897">
    <property type="term" value="F:holo-[acyl-carrier-protein] synthase activity"/>
    <property type="evidence" value="ECO:0007669"/>
    <property type="project" value="UniProtKB-EC"/>
</dbReference>
<keyword evidence="5" id="KW-1185">Reference proteome</keyword>
<dbReference type="SUPFAM" id="SSF56214">
    <property type="entry name" value="4'-phosphopantetheinyl transferase"/>
    <property type="match status" value="2"/>
</dbReference>
<sequence length="261" mass="29263">MQRGRLLARTLVRSTLARYTNGAVDPASLRFQKNQYGKPEVLWPALTTNGKSWKPPPLSFNLSHTTSLLACAVALDSAIGVDVEEKERLLKHNLMTFARKKLSLSEAEWLEDISDVSQQRRRFMQLWTLKEAYVKAVGKGISGVPFREFSFRLTNSPEAREFLTYALELPADSQAKLISLDLAKSVAEREKAASCWKFVQFEPSPAHIAALCVEDKLQDSDEAAVPFRVRAWKTIPFCSDHSLHNRAVGLGVSSGCQLHYI</sequence>
<feature type="domain" description="4'-phosphopantetheinyl transferase" evidence="3">
    <location>
        <begin position="78"/>
        <end position="161"/>
    </location>
</feature>
<evidence type="ECO:0000313" key="5">
    <source>
        <dbReference type="Proteomes" id="UP001605036"/>
    </source>
</evidence>
<dbReference type="InterPro" id="IPR050559">
    <property type="entry name" value="P-Pant_transferase_sf"/>
</dbReference>
<dbReference type="PANTHER" id="PTHR12215">
    <property type="entry name" value="PHOSPHOPANTETHEINE TRANSFERASE"/>
    <property type="match status" value="1"/>
</dbReference>
<dbReference type="EC" id="2.7.8.7" evidence="1"/>
<dbReference type="Pfam" id="PF01648">
    <property type="entry name" value="ACPS"/>
    <property type="match status" value="1"/>
</dbReference>
<dbReference type="Proteomes" id="UP001605036">
    <property type="component" value="Unassembled WGS sequence"/>
</dbReference>